<dbReference type="EMBL" id="JBBPBN010000028">
    <property type="protein sequence ID" value="KAK9006806.1"/>
    <property type="molecule type" value="Genomic_DNA"/>
</dbReference>
<keyword evidence="2" id="KW-1185">Reference proteome</keyword>
<gene>
    <name evidence="1" type="ORF">V6N11_019137</name>
</gene>
<dbReference type="Proteomes" id="UP001396334">
    <property type="component" value="Unassembled WGS sequence"/>
</dbReference>
<sequence length="92" mass="10328">MVDRNPFFLTGFDFGYVAVRQVEEGILHFEQMPESENVVTWTSVVLGYARNGLGSSTCLNVNRAYETVLSLDSMPKTTDFLDKYVFGFAETG</sequence>
<evidence type="ECO:0000313" key="2">
    <source>
        <dbReference type="Proteomes" id="UP001396334"/>
    </source>
</evidence>
<evidence type="ECO:0000313" key="1">
    <source>
        <dbReference type="EMBL" id="KAK9006806.1"/>
    </source>
</evidence>
<organism evidence="1 2">
    <name type="scientific">Hibiscus sabdariffa</name>
    <name type="common">roselle</name>
    <dbReference type="NCBI Taxonomy" id="183260"/>
    <lineage>
        <taxon>Eukaryota</taxon>
        <taxon>Viridiplantae</taxon>
        <taxon>Streptophyta</taxon>
        <taxon>Embryophyta</taxon>
        <taxon>Tracheophyta</taxon>
        <taxon>Spermatophyta</taxon>
        <taxon>Magnoliopsida</taxon>
        <taxon>eudicotyledons</taxon>
        <taxon>Gunneridae</taxon>
        <taxon>Pentapetalae</taxon>
        <taxon>rosids</taxon>
        <taxon>malvids</taxon>
        <taxon>Malvales</taxon>
        <taxon>Malvaceae</taxon>
        <taxon>Malvoideae</taxon>
        <taxon>Hibiscus</taxon>
    </lineage>
</organism>
<protein>
    <recommendedName>
        <fullName evidence="3">Pentatricopeptide repeat-containing protein</fullName>
    </recommendedName>
</protein>
<proteinExistence type="predicted"/>
<evidence type="ECO:0008006" key="3">
    <source>
        <dbReference type="Google" id="ProtNLM"/>
    </source>
</evidence>
<comment type="caution">
    <text evidence="1">The sequence shown here is derived from an EMBL/GenBank/DDBJ whole genome shotgun (WGS) entry which is preliminary data.</text>
</comment>
<accession>A0ABR2R1J8</accession>
<name>A0ABR2R1J8_9ROSI</name>
<reference evidence="1 2" key="1">
    <citation type="journal article" date="2024" name="G3 (Bethesda)">
        <title>Genome assembly of Hibiscus sabdariffa L. provides insights into metabolisms of medicinal natural products.</title>
        <authorList>
            <person name="Kim T."/>
        </authorList>
    </citation>
    <scope>NUCLEOTIDE SEQUENCE [LARGE SCALE GENOMIC DNA]</scope>
    <source>
        <strain evidence="1">TK-2024</strain>
        <tissue evidence="1">Old leaves</tissue>
    </source>
</reference>